<reference evidence="2" key="1">
    <citation type="journal article" date="2022" name="Cell">
        <title>Design, construction, and in vivo augmentation of a complex gut microbiome.</title>
        <authorList>
            <person name="Cheng A.G."/>
            <person name="Ho P.Y."/>
            <person name="Aranda-Diaz A."/>
            <person name="Jain S."/>
            <person name="Yu F.B."/>
            <person name="Meng X."/>
            <person name="Wang M."/>
            <person name="Iakiviak M."/>
            <person name="Nagashima K."/>
            <person name="Zhao A."/>
            <person name="Murugkar P."/>
            <person name="Patil A."/>
            <person name="Atabakhsh K."/>
            <person name="Weakley A."/>
            <person name="Yan J."/>
            <person name="Brumbaugh A.R."/>
            <person name="Higginbottom S."/>
            <person name="Dimas A."/>
            <person name="Shiver A.L."/>
            <person name="Deutschbauer A."/>
            <person name="Neff N."/>
            <person name="Sonnenburg J.L."/>
            <person name="Huang K.C."/>
            <person name="Fischbach M.A."/>
        </authorList>
    </citation>
    <scope>NUCLEOTIDE SEQUENCE</scope>
    <source>
        <strain evidence="2">DSM 19829</strain>
    </source>
</reference>
<dbReference type="Pfam" id="PF06541">
    <property type="entry name" value="ABC_trans_CmpB"/>
    <property type="match status" value="1"/>
</dbReference>
<feature type="transmembrane region" description="Helical" evidence="1">
    <location>
        <begin position="12"/>
        <end position="32"/>
    </location>
</feature>
<feature type="transmembrane region" description="Helical" evidence="1">
    <location>
        <begin position="115"/>
        <end position="134"/>
    </location>
</feature>
<gene>
    <name evidence="2" type="ORF">NQ502_01255</name>
</gene>
<evidence type="ECO:0000313" key="3">
    <source>
        <dbReference type="Proteomes" id="UP001060164"/>
    </source>
</evidence>
<protein>
    <submittedName>
        <fullName evidence="2">ABC transporter permease</fullName>
    </submittedName>
</protein>
<keyword evidence="1" id="KW-1133">Transmembrane helix</keyword>
<dbReference type="Proteomes" id="UP001060164">
    <property type="component" value="Chromosome"/>
</dbReference>
<proteinExistence type="predicted"/>
<feature type="transmembrane region" description="Helical" evidence="1">
    <location>
        <begin position="146"/>
        <end position="168"/>
    </location>
</feature>
<evidence type="ECO:0000313" key="2">
    <source>
        <dbReference type="EMBL" id="UWP59719.1"/>
    </source>
</evidence>
<name>A0ABY5VHS8_9FIRM</name>
<keyword evidence="1" id="KW-0472">Membrane</keyword>
<organism evidence="2 3">
    <name type="scientific">Ruminococcus gauvreauii</name>
    <dbReference type="NCBI Taxonomy" id="438033"/>
    <lineage>
        <taxon>Bacteria</taxon>
        <taxon>Bacillati</taxon>
        <taxon>Bacillota</taxon>
        <taxon>Clostridia</taxon>
        <taxon>Eubacteriales</taxon>
        <taxon>Oscillospiraceae</taxon>
        <taxon>Ruminococcus</taxon>
    </lineage>
</organism>
<dbReference type="RefSeq" id="WP_028528411.1">
    <property type="nucleotide sequence ID" value="NZ_CABLBR010000010.1"/>
</dbReference>
<sequence length="193" mass="22162">MWTIPMFGTDLYHIIHWFLIYSLMGWIVESIYMSLCNRKLTNRGFMSSPICPIYGVGALTLYFILRPLDGNYIALYFAGCILATLLELVTGYLMRYMFGAVWWDYHDKPLNFDGLICLESTLAWGLYTVLMFAFLQKFVVRIVDSYSYNTGAIVGTVAIIVFGFDFLVHLYSAKKGSLSEGIAEIREMIRSIR</sequence>
<feature type="transmembrane region" description="Helical" evidence="1">
    <location>
        <begin position="71"/>
        <end position="94"/>
    </location>
</feature>
<feature type="transmembrane region" description="Helical" evidence="1">
    <location>
        <begin position="44"/>
        <end position="65"/>
    </location>
</feature>
<keyword evidence="1" id="KW-0812">Transmembrane</keyword>
<evidence type="ECO:0000256" key="1">
    <source>
        <dbReference type="SAM" id="Phobius"/>
    </source>
</evidence>
<accession>A0ABY5VHS8</accession>
<dbReference type="EMBL" id="CP102290">
    <property type="protein sequence ID" value="UWP59719.1"/>
    <property type="molecule type" value="Genomic_DNA"/>
</dbReference>
<dbReference type="InterPro" id="IPR010540">
    <property type="entry name" value="CmpB_TMEM229"/>
</dbReference>
<keyword evidence="3" id="KW-1185">Reference proteome</keyword>